<dbReference type="OrthoDB" id="3944128at2759"/>
<keyword evidence="3" id="KW-1185">Reference proteome</keyword>
<evidence type="ECO:0000256" key="1">
    <source>
        <dbReference type="SAM" id="MobiDB-lite"/>
    </source>
</evidence>
<name>A0A9P8I729_9PEZI</name>
<reference evidence="2" key="1">
    <citation type="submission" date="2021-03" db="EMBL/GenBank/DDBJ databases">
        <title>Comparative genomics and phylogenomic investigation of the class Geoglossomycetes provide insights into ecological specialization and systematics.</title>
        <authorList>
            <person name="Melie T."/>
            <person name="Pirro S."/>
            <person name="Miller A.N."/>
            <person name="Quandt A."/>
        </authorList>
    </citation>
    <scope>NUCLEOTIDE SEQUENCE</scope>
    <source>
        <strain evidence="2">GBOQ0MN5Z8</strain>
    </source>
</reference>
<sequence>MASRRHHLYKLIDNDIGIYPGLGLWTMQRGAAPGVYDFLAISNAYNDRRGDSGRDCGPGGGDNKHDHDSKADNGAVGERAYPTRYLTYPYDFMAYGTLQTTASDGAKGCLTVPDHTWLSLPSHPPWTEPLPTDFPKDGDDVGTDFLPQWHDGPFVDGLFPDFGPFQTCNLYYVAPAQALVIATVLTETSTSYKDSDTAIVPSKAPKETVSSPPPPGSTPAPQPPPPDSAKPSPPPDSGPSPATAANQVATPYPVSNSNLSPITTGNQIATPNQSPGNSPPPLTVGNQIITPDSSSRYVVGTQTLLPGGPAITISGTPIDYPAAPAAPAAPLLTVGNQVITPDSSSRYIVGAQTLFPGGPAITISGTPINYPNAAPLLTIGNQVITPDSSSRYIVGTQTLFPGGPAITISGTPINYPTALASPLTIGNQIITPDSLAHYIIGSQTLIPGGPGITVSGTPISLKPGGTDVVVGATTMGLGDLIFSGLGGIVNPPAVTVTVDRHATPPKGGSGGFNSERRLGVLLAGICICALVNMVVCI</sequence>
<organism evidence="2 3">
    <name type="scientific">Glutinoglossum americanum</name>
    <dbReference type="NCBI Taxonomy" id="1670608"/>
    <lineage>
        <taxon>Eukaryota</taxon>
        <taxon>Fungi</taxon>
        <taxon>Dikarya</taxon>
        <taxon>Ascomycota</taxon>
        <taxon>Pezizomycotina</taxon>
        <taxon>Geoglossomycetes</taxon>
        <taxon>Geoglossales</taxon>
        <taxon>Geoglossaceae</taxon>
        <taxon>Glutinoglossum</taxon>
    </lineage>
</organism>
<dbReference type="EMBL" id="JAGHQL010000197">
    <property type="protein sequence ID" value="KAH0536556.1"/>
    <property type="molecule type" value="Genomic_DNA"/>
</dbReference>
<feature type="compositionally biased region" description="Polar residues" evidence="1">
    <location>
        <begin position="246"/>
        <end position="276"/>
    </location>
</feature>
<gene>
    <name evidence="2" type="ORF">FGG08_006586</name>
</gene>
<feature type="compositionally biased region" description="Basic and acidic residues" evidence="1">
    <location>
        <begin position="62"/>
        <end position="71"/>
    </location>
</feature>
<feature type="region of interest" description="Disordered" evidence="1">
    <location>
        <begin position="191"/>
        <end position="289"/>
    </location>
</feature>
<dbReference type="AlphaFoldDB" id="A0A9P8I729"/>
<accession>A0A9P8I729</accession>
<feature type="compositionally biased region" description="Pro residues" evidence="1">
    <location>
        <begin position="211"/>
        <end position="238"/>
    </location>
</feature>
<feature type="region of interest" description="Disordered" evidence="1">
    <location>
        <begin position="49"/>
        <end position="75"/>
    </location>
</feature>
<evidence type="ECO:0000313" key="3">
    <source>
        <dbReference type="Proteomes" id="UP000698800"/>
    </source>
</evidence>
<dbReference type="Proteomes" id="UP000698800">
    <property type="component" value="Unassembled WGS sequence"/>
</dbReference>
<protein>
    <submittedName>
        <fullName evidence="2">Uncharacterized protein</fullName>
    </submittedName>
</protein>
<proteinExistence type="predicted"/>
<evidence type="ECO:0000313" key="2">
    <source>
        <dbReference type="EMBL" id="KAH0536556.1"/>
    </source>
</evidence>
<comment type="caution">
    <text evidence="2">The sequence shown here is derived from an EMBL/GenBank/DDBJ whole genome shotgun (WGS) entry which is preliminary data.</text>
</comment>